<keyword evidence="3" id="KW-1185">Reference proteome</keyword>
<dbReference type="EMBL" id="SRLO01001469">
    <property type="protein sequence ID" value="TNN37575.1"/>
    <property type="molecule type" value="Genomic_DNA"/>
</dbReference>
<feature type="region of interest" description="Disordered" evidence="1">
    <location>
        <begin position="1"/>
        <end position="25"/>
    </location>
</feature>
<dbReference type="OrthoDB" id="10070446at2759"/>
<name>A0A4Z2F9B6_9TELE</name>
<protein>
    <submittedName>
        <fullName evidence="2">Uncharacterized protein</fullName>
    </submittedName>
</protein>
<proteinExistence type="predicted"/>
<feature type="compositionally biased region" description="Low complexity" evidence="1">
    <location>
        <begin position="1"/>
        <end position="21"/>
    </location>
</feature>
<dbReference type="Proteomes" id="UP000314294">
    <property type="component" value="Unassembled WGS sequence"/>
</dbReference>
<reference evidence="2 3" key="1">
    <citation type="submission" date="2019-03" db="EMBL/GenBank/DDBJ databases">
        <title>First draft genome of Liparis tanakae, snailfish: a comprehensive survey of snailfish specific genes.</title>
        <authorList>
            <person name="Kim W."/>
            <person name="Song I."/>
            <person name="Jeong J.-H."/>
            <person name="Kim D."/>
            <person name="Kim S."/>
            <person name="Ryu S."/>
            <person name="Song J.Y."/>
            <person name="Lee S.K."/>
        </authorList>
    </citation>
    <scope>NUCLEOTIDE SEQUENCE [LARGE SCALE GENOMIC DNA]</scope>
    <source>
        <tissue evidence="2">Muscle</tissue>
    </source>
</reference>
<evidence type="ECO:0000313" key="3">
    <source>
        <dbReference type="Proteomes" id="UP000314294"/>
    </source>
</evidence>
<sequence length="133" mass="14231">MDPPASASRPSAAALGSASNASDEDDDNEISFLVKFLGRVEAARPGGLQTLSEAAESLKVGPGPGSVHLRSHVLVSAVGDAFKVSRKQDIRGGRDLIVEALRHKFNSISIFSQNKMLQRENAELKRRLAAQTH</sequence>
<gene>
    <name evidence="2" type="ORF">EYF80_052264</name>
</gene>
<evidence type="ECO:0000256" key="1">
    <source>
        <dbReference type="SAM" id="MobiDB-lite"/>
    </source>
</evidence>
<evidence type="ECO:0000313" key="2">
    <source>
        <dbReference type="EMBL" id="TNN37575.1"/>
    </source>
</evidence>
<dbReference type="AlphaFoldDB" id="A0A4Z2F9B6"/>
<organism evidence="2 3">
    <name type="scientific">Liparis tanakae</name>
    <name type="common">Tanaka's snailfish</name>
    <dbReference type="NCBI Taxonomy" id="230148"/>
    <lineage>
        <taxon>Eukaryota</taxon>
        <taxon>Metazoa</taxon>
        <taxon>Chordata</taxon>
        <taxon>Craniata</taxon>
        <taxon>Vertebrata</taxon>
        <taxon>Euteleostomi</taxon>
        <taxon>Actinopterygii</taxon>
        <taxon>Neopterygii</taxon>
        <taxon>Teleostei</taxon>
        <taxon>Neoteleostei</taxon>
        <taxon>Acanthomorphata</taxon>
        <taxon>Eupercaria</taxon>
        <taxon>Perciformes</taxon>
        <taxon>Cottioidei</taxon>
        <taxon>Cottales</taxon>
        <taxon>Liparidae</taxon>
        <taxon>Liparis</taxon>
    </lineage>
</organism>
<accession>A0A4Z2F9B6</accession>
<comment type="caution">
    <text evidence="2">The sequence shown here is derived from an EMBL/GenBank/DDBJ whole genome shotgun (WGS) entry which is preliminary data.</text>
</comment>